<dbReference type="GO" id="GO:0005634">
    <property type="term" value="C:nucleus"/>
    <property type="evidence" value="ECO:0007669"/>
    <property type="project" value="UniProtKB-SubCell"/>
</dbReference>
<dbReference type="SMART" id="SM00431">
    <property type="entry name" value="SCAN"/>
    <property type="match status" value="1"/>
</dbReference>
<dbReference type="PANTHER" id="PTHR45935:SF28">
    <property type="entry name" value="SCAN DOMAIN-CONTAINING PROTEIN 3"/>
    <property type="match status" value="1"/>
</dbReference>
<dbReference type="PROSITE" id="PS50804">
    <property type="entry name" value="SCAN_BOX"/>
    <property type="match status" value="1"/>
</dbReference>
<evidence type="ECO:0000313" key="4">
    <source>
        <dbReference type="Ensembl" id="ENSBMSP00010011455.1"/>
    </source>
</evidence>
<feature type="domain" description="SCAN box" evidence="3">
    <location>
        <begin position="38"/>
        <end position="119"/>
    </location>
</feature>
<protein>
    <recommendedName>
        <fullName evidence="3">SCAN box domain-containing protein</fullName>
    </recommendedName>
</protein>
<proteinExistence type="predicted"/>
<dbReference type="Gene3D" id="1.10.4020.10">
    <property type="entry name" value="DNA breaking-rejoining enzymes"/>
    <property type="match status" value="1"/>
</dbReference>
<dbReference type="InterPro" id="IPR003309">
    <property type="entry name" value="SCAN_dom"/>
</dbReference>
<dbReference type="PANTHER" id="PTHR45935">
    <property type="entry name" value="PROTEIN ZBED8-RELATED"/>
    <property type="match status" value="1"/>
</dbReference>
<organism evidence="4">
    <name type="scientific">Balaenoptera musculus</name>
    <name type="common">Blue whale</name>
    <dbReference type="NCBI Taxonomy" id="9771"/>
    <lineage>
        <taxon>Eukaryota</taxon>
        <taxon>Metazoa</taxon>
        <taxon>Chordata</taxon>
        <taxon>Craniata</taxon>
        <taxon>Vertebrata</taxon>
        <taxon>Euteleostomi</taxon>
        <taxon>Mammalia</taxon>
        <taxon>Eutheria</taxon>
        <taxon>Laurasiatheria</taxon>
        <taxon>Artiodactyla</taxon>
        <taxon>Whippomorpha</taxon>
        <taxon>Cetacea</taxon>
        <taxon>Mysticeti</taxon>
        <taxon>Balaenopteridae</taxon>
        <taxon>Balaenoptera</taxon>
    </lineage>
</organism>
<accession>A0A8C0CU15</accession>
<dbReference type="InterPro" id="IPR050916">
    <property type="entry name" value="SCAN-C2H2_zinc_finger"/>
</dbReference>
<dbReference type="GeneTree" id="ENSGT00940000163165"/>
<keyword evidence="1 2" id="KW-0539">Nucleus</keyword>
<evidence type="ECO:0000259" key="3">
    <source>
        <dbReference type="PROSITE" id="PS50804"/>
    </source>
</evidence>
<evidence type="ECO:0000256" key="2">
    <source>
        <dbReference type="PROSITE-ProRule" id="PRU00187"/>
    </source>
</evidence>
<dbReference type="AlphaFoldDB" id="A0A8C0CU15"/>
<dbReference type="Ensembl" id="ENSBMST00010012711.1">
    <property type="protein sequence ID" value="ENSBMSP00010011455.1"/>
    <property type="gene ID" value="ENSBMSG00010008379.1"/>
</dbReference>
<reference evidence="4" key="1">
    <citation type="submission" date="2023-09" db="UniProtKB">
        <authorList>
            <consortium name="Ensembl"/>
        </authorList>
    </citation>
    <scope>IDENTIFICATION</scope>
</reference>
<name>A0A8C0CU15_BALMU</name>
<dbReference type="SUPFAM" id="SSF47353">
    <property type="entry name" value="Retrovirus capsid dimerization domain-like"/>
    <property type="match status" value="1"/>
</dbReference>
<dbReference type="FunFam" id="1.10.4020.10:FF:000001">
    <property type="entry name" value="zinc finger protein 263 isoform X1"/>
    <property type="match status" value="1"/>
</dbReference>
<dbReference type="Pfam" id="PF02023">
    <property type="entry name" value="SCAN"/>
    <property type="match status" value="1"/>
</dbReference>
<dbReference type="InterPro" id="IPR038269">
    <property type="entry name" value="SCAN_sf"/>
</dbReference>
<comment type="subcellular location">
    <subcellularLocation>
        <location evidence="2">Nucleus</location>
    </subcellularLocation>
</comment>
<evidence type="ECO:0000256" key="1">
    <source>
        <dbReference type="ARBA" id="ARBA00023242"/>
    </source>
</evidence>
<sequence>MKKNQEGPVIIKVEEENFFVQEIDLQQNSQSSQDVFCQHFRRFCYQETPGPREALSQLQELCCQWLSPENHNKEQILQLLVLEQLLTILPEELQAWVREHHPLNGEEAVSLLGDLERELDDPEFRVGRGSMFCCGNQTIKLTTFNSLVNRKAVRVTVSFCPCQESLLLSVPFSVSSLLLTAQQSPSCQLWHVETLLKHDSIVTKYRKY</sequence>